<gene>
    <name evidence="2" type="ORF">QX99_00263</name>
</gene>
<keyword evidence="1" id="KW-1133">Transmembrane helix</keyword>
<sequence length="56" mass="6320">MEDPIGAKDIALGSLMFGIAILCLILYINHEGNAETTLPLRDTHIHKVIRRVKMFE</sequence>
<keyword evidence="3" id="KW-1185">Reference proteome</keyword>
<protein>
    <submittedName>
        <fullName evidence="2">Uncharacterized protein</fullName>
    </submittedName>
</protein>
<dbReference type="EMBL" id="JWHU01000002">
    <property type="protein sequence ID" value="KIU22296.1"/>
    <property type="molecule type" value="Genomic_DNA"/>
</dbReference>
<dbReference type="PATRIC" id="fig|137591.25.peg.260"/>
<dbReference type="AlphaFoldDB" id="A0A0D1M2H2"/>
<name>A0A0D1M2H2_9LACO</name>
<feature type="transmembrane region" description="Helical" evidence="1">
    <location>
        <begin position="12"/>
        <end position="30"/>
    </location>
</feature>
<organism evidence="2 3">
    <name type="scientific">Weissella cibaria</name>
    <dbReference type="NCBI Taxonomy" id="137591"/>
    <lineage>
        <taxon>Bacteria</taxon>
        <taxon>Bacillati</taxon>
        <taxon>Bacillota</taxon>
        <taxon>Bacilli</taxon>
        <taxon>Lactobacillales</taxon>
        <taxon>Lactobacillaceae</taxon>
        <taxon>Weissella</taxon>
    </lineage>
</organism>
<dbReference type="Proteomes" id="UP000032287">
    <property type="component" value="Unassembled WGS sequence"/>
</dbReference>
<accession>A0A0D1M2H2</accession>
<evidence type="ECO:0000256" key="1">
    <source>
        <dbReference type="SAM" id="Phobius"/>
    </source>
</evidence>
<keyword evidence="1" id="KW-0812">Transmembrane</keyword>
<dbReference type="RefSeq" id="WP_160289343.1">
    <property type="nucleotide sequence ID" value="NZ_JALOCT010000016.1"/>
</dbReference>
<keyword evidence="1" id="KW-0472">Membrane</keyword>
<evidence type="ECO:0000313" key="2">
    <source>
        <dbReference type="EMBL" id="KIU22296.1"/>
    </source>
</evidence>
<proteinExistence type="predicted"/>
<evidence type="ECO:0000313" key="3">
    <source>
        <dbReference type="Proteomes" id="UP000032287"/>
    </source>
</evidence>
<comment type="caution">
    <text evidence="2">The sequence shown here is derived from an EMBL/GenBank/DDBJ whole genome shotgun (WGS) entry which is preliminary data.</text>
</comment>
<reference evidence="2 3" key="1">
    <citation type="journal article" date="2015" name="Microbiology (Mosc.)">
        <title>Genomics of the Weissella cibaria species with an examination of its metabolic traits.</title>
        <authorList>
            <person name="Lynch K.M."/>
            <person name="Lucid A."/>
            <person name="Arendt E.K."/>
            <person name="Sleator R.D."/>
            <person name="Lucey B."/>
            <person name="Coffey A."/>
        </authorList>
    </citation>
    <scope>NUCLEOTIDE SEQUENCE [LARGE SCALE GENOMIC DNA]</scope>
    <source>
        <strain evidence="2 3">MG1</strain>
    </source>
</reference>